<feature type="chain" id="PRO_5007580459" description="Secreted protein" evidence="2">
    <location>
        <begin position="19"/>
        <end position="384"/>
    </location>
</feature>
<dbReference type="RefSeq" id="XP_040654075.1">
    <property type="nucleotide sequence ID" value="XM_040803971.1"/>
</dbReference>
<comment type="caution">
    <text evidence="3">The sequence shown here is derived from an EMBL/GenBank/DDBJ whole genome shotgun (WGS) entry which is preliminary data.</text>
</comment>
<evidence type="ECO:0000256" key="1">
    <source>
        <dbReference type="SAM" id="MobiDB-lite"/>
    </source>
</evidence>
<organism evidence="3 4">
    <name type="scientific">Drechmeria coniospora</name>
    <name type="common">Nematophagous fungus</name>
    <name type="synonym">Meria coniospora</name>
    <dbReference type="NCBI Taxonomy" id="98403"/>
    <lineage>
        <taxon>Eukaryota</taxon>
        <taxon>Fungi</taxon>
        <taxon>Dikarya</taxon>
        <taxon>Ascomycota</taxon>
        <taxon>Pezizomycotina</taxon>
        <taxon>Sordariomycetes</taxon>
        <taxon>Hypocreomycetidae</taxon>
        <taxon>Hypocreales</taxon>
        <taxon>Ophiocordycipitaceae</taxon>
        <taxon>Drechmeria</taxon>
    </lineage>
</organism>
<dbReference type="EMBL" id="LAYC01000003">
    <property type="protein sequence ID" value="KYK54723.1"/>
    <property type="molecule type" value="Genomic_DNA"/>
</dbReference>
<evidence type="ECO:0000313" key="4">
    <source>
        <dbReference type="Proteomes" id="UP000076580"/>
    </source>
</evidence>
<name>A0A151GCE0_DRECN</name>
<keyword evidence="2" id="KW-0732">Signal</keyword>
<proteinExistence type="predicted"/>
<gene>
    <name evidence="3" type="ORF">DCS_06683</name>
</gene>
<evidence type="ECO:0000313" key="3">
    <source>
        <dbReference type="EMBL" id="KYK54723.1"/>
    </source>
</evidence>
<reference evidence="3 4" key="1">
    <citation type="journal article" date="2016" name="Sci. Rep.">
        <title>Insights into Adaptations to a Near-Obligate Nematode Endoparasitic Lifestyle from the Finished Genome of Drechmeria coniospora.</title>
        <authorList>
            <person name="Zhang L."/>
            <person name="Zhou Z."/>
            <person name="Guo Q."/>
            <person name="Fokkens L."/>
            <person name="Miskei M."/>
            <person name="Pocsi I."/>
            <person name="Zhang W."/>
            <person name="Chen M."/>
            <person name="Wang L."/>
            <person name="Sun Y."/>
            <person name="Donzelli B.G."/>
            <person name="Gibson D.M."/>
            <person name="Nelson D.R."/>
            <person name="Luo J.G."/>
            <person name="Rep M."/>
            <person name="Liu H."/>
            <person name="Yang S."/>
            <person name="Wang J."/>
            <person name="Krasnoff S.B."/>
            <person name="Xu Y."/>
            <person name="Molnar I."/>
            <person name="Lin M."/>
        </authorList>
    </citation>
    <scope>NUCLEOTIDE SEQUENCE [LARGE SCALE GENOMIC DNA]</scope>
    <source>
        <strain evidence="3 4">ARSEF 6962</strain>
    </source>
</reference>
<dbReference type="GeneID" id="63719326"/>
<accession>A0A151GCE0</accession>
<protein>
    <recommendedName>
        <fullName evidence="5">Secreted protein</fullName>
    </recommendedName>
</protein>
<dbReference type="Proteomes" id="UP000076580">
    <property type="component" value="Chromosome 03"/>
</dbReference>
<dbReference type="InParanoid" id="A0A151GCE0"/>
<feature type="signal peptide" evidence="2">
    <location>
        <begin position="1"/>
        <end position="18"/>
    </location>
</feature>
<sequence>MRPSLALVVPLLARAVPAADEKAPAAQDAQADQSAPAAGCPSDSVHDLLQENLHCPVHDADAYASAQVAYQNAAFVESVRVCIPALHGKSVFEKRHIPGTGTHEHRHDLACTLSTSLWGCAHGLQCQYKRRCVRGPRLACPRKSKELHCKMLDGVPEGYGPKFDKLRLLVEFGSFPAAGSLYANVRVKDTIKTVKFGKTVRGRVVLQHDVDLEGLFGAQAIDVKDLSYLGLVYEPPASNVPLTFLDSCNKLVIKGTSPPAPCRFVPDRLRSPSASTDVKLVLHQTGSGLDFSYNPVAVRGAPGTQPETGSVKPIASVGEGDVPLTTARAIDVCAHAMKPILNLPLPLAGWQTSIGLPTETLMEKKCNDSKGHPGPCGVLSRYRR</sequence>
<dbReference type="AlphaFoldDB" id="A0A151GCE0"/>
<evidence type="ECO:0000256" key="2">
    <source>
        <dbReference type="SAM" id="SignalP"/>
    </source>
</evidence>
<evidence type="ECO:0008006" key="5">
    <source>
        <dbReference type="Google" id="ProtNLM"/>
    </source>
</evidence>
<feature type="region of interest" description="Disordered" evidence="1">
    <location>
        <begin position="365"/>
        <end position="384"/>
    </location>
</feature>
<keyword evidence="4" id="KW-1185">Reference proteome</keyword>